<accession>A0ABT7EBH1</accession>
<feature type="domain" description="DUF5643" evidence="1">
    <location>
        <begin position="195"/>
        <end position="316"/>
    </location>
</feature>
<organism evidence="2 3">
    <name type="scientific">Romboutsia sedimentorum</name>
    <dbReference type="NCBI Taxonomy" id="1368474"/>
    <lineage>
        <taxon>Bacteria</taxon>
        <taxon>Bacillati</taxon>
        <taxon>Bacillota</taxon>
        <taxon>Clostridia</taxon>
        <taxon>Peptostreptococcales</taxon>
        <taxon>Peptostreptococcaceae</taxon>
        <taxon>Romboutsia</taxon>
    </lineage>
</organism>
<reference evidence="2 3" key="1">
    <citation type="submission" date="2023-05" db="EMBL/GenBank/DDBJ databases">
        <title>Rombocin, a short stable natural nisin variant, displays selective antimicrobial activity against Listeria monocytogenes and employs dual mode of action to kill target bacterial strains.</title>
        <authorList>
            <person name="Wambui J."/>
            <person name="Stephan R."/>
            <person name="Kuipers O.P."/>
        </authorList>
    </citation>
    <scope>NUCLEOTIDE SEQUENCE [LARGE SCALE GENOMIC DNA]</scope>
    <source>
        <strain evidence="2 3">RC002</strain>
    </source>
</reference>
<name>A0ABT7EBH1_9FIRM</name>
<dbReference type="InterPro" id="IPR040680">
    <property type="entry name" value="DUF5643"/>
</dbReference>
<evidence type="ECO:0000313" key="2">
    <source>
        <dbReference type="EMBL" id="MDK2564282.1"/>
    </source>
</evidence>
<protein>
    <submittedName>
        <fullName evidence="2">DUF4179 domain-containing protein</fullName>
    </submittedName>
</protein>
<evidence type="ECO:0000313" key="3">
    <source>
        <dbReference type="Proteomes" id="UP001301012"/>
    </source>
</evidence>
<dbReference type="Pfam" id="PF18705">
    <property type="entry name" value="DUF5643"/>
    <property type="match status" value="1"/>
</dbReference>
<gene>
    <name evidence="2" type="ORF">QOZ84_12035</name>
</gene>
<keyword evidence="3" id="KW-1185">Reference proteome</keyword>
<evidence type="ECO:0000259" key="1">
    <source>
        <dbReference type="Pfam" id="PF18705"/>
    </source>
</evidence>
<sequence length="317" mass="35535">MALTNETIWAYIDVLASRIESFLGRDYNEFDKYKFEGNQSIEDNGLVLNLGDVMLDDGQLIISLSMDYTNFDFKKYGISKKDFIPNIPMVTIGDMSFPGQGGGIIPRDLTSENKKEFLYTVDLTSLDTDGDGLGDTDFDILDNLEKNKDYDLKIQFKDFSIGESKTEKGRLLSKNFGPWEFNTVINSSNISSDLKIIDINKVIDISEGDTKRKFEIDELRISPVSVNIKTQVKGDTPDKMYSTNLTDLLVKDENGIPLSGGGIANSNGDGMCYKFELKGTEKKITIIPVIREKSNLSGATEYLDDKKIDEKIEIEIP</sequence>
<comment type="caution">
    <text evidence="2">The sequence shown here is derived from an EMBL/GenBank/DDBJ whole genome shotgun (WGS) entry which is preliminary data.</text>
</comment>
<dbReference type="EMBL" id="JASKYM010000006">
    <property type="protein sequence ID" value="MDK2564282.1"/>
    <property type="molecule type" value="Genomic_DNA"/>
</dbReference>
<dbReference type="Proteomes" id="UP001301012">
    <property type="component" value="Unassembled WGS sequence"/>
</dbReference>
<dbReference type="Gene3D" id="2.60.40.1630">
    <property type="entry name" value="bacillus anthracis domain"/>
    <property type="match status" value="1"/>
</dbReference>
<proteinExistence type="predicted"/>